<proteinExistence type="predicted"/>
<accession>A0ABS7NPX2</accession>
<dbReference type="InterPro" id="IPR036188">
    <property type="entry name" value="FAD/NAD-bd_sf"/>
</dbReference>
<dbReference type="PANTHER" id="PTHR43557">
    <property type="entry name" value="APOPTOSIS-INDUCING FACTOR 1"/>
    <property type="match status" value="1"/>
</dbReference>
<dbReference type="SUPFAM" id="SSF51905">
    <property type="entry name" value="FAD/NAD(P)-binding domain"/>
    <property type="match status" value="1"/>
</dbReference>
<name>A0ABS7NPX2_9NOCA</name>
<keyword evidence="3" id="KW-0560">Oxidoreductase</keyword>
<evidence type="ECO:0000256" key="1">
    <source>
        <dbReference type="ARBA" id="ARBA00022630"/>
    </source>
</evidence>
<dbReference type="Gene3D" id="3.30.390.30">
    <property type="match status" value="1"/>
</dbReference>
<evidence type="ECO:0000313" key="7">
    <source>
        <dbReference type="Proteomes" id="UP001520140"/>
    </source>
</evidence>
<dbReference type="PANTHER" id="PTHR43557:SF4">
    <property type="entry name" value="APOPTOSIS-INDUCING FACTOR 1, MITOCHONDRIAL"/>
    <property type="match status" value="1"/>
</dbReference>
<evidence type="ECO:0000313" key="6">
    <source>
        <dbReference type="EMBL" id="MBY6320058.1"/>
    </source>
</evidence>
<gene>
    <name evidence="6" type="ORF">HQ605_04405</name>
</gene>
<evidence type="ECO:0000256" key="4">
    <source>
        <dbReference type="SAM" id="MobiDB-lite"/>
    </source>
</evidence>
<sequence length="478" mass="51665">MFSPSRPVLAWFAPTYLRLTPVDRGTHRTTSHRHDSPHADPGPAPRGVRRWFEEGTAAVIRPSRPGAVLSPPTRRSQVDDRTGFVVSEYDYIIVGGGMVADNAAKGIREQDPTGSILVVGNDVDAPYTRPALSKKLWTDEEFTTDKVPLGTEETGATVVTGTTVTGLDREAHTITTDAGDTHTYRSLLLATGAAPTQLDLPPSERVVYFRTFADYRRLRALASEGTHVAVVGGGYIGTEIAAALSLNGVTVTLVTSDDVVGGHMFPETLAREFHQSFVDHDVTIRTGVKVSTGEQSGSSVTLTLDDGTTLDADAVVFGLGVKPNVDLAEQAGLDVDNGIVVDEYLRTADPDVYAAGDVANYPDAILGRRRIEHVDNANEMGTTAGRIMAGSTDPYTYTPYFYSDVYDNGYQAVGTMSTELTTVEDWKTPGKEGVVYYLDENSVLRGVLMWNVWEGLDEAKEMLKSDAPRSREDLVGAL</sequence>
<dbReference type="PRINTS" id="PR00469">
    <property type="entry name" value="PNDRDTASEII"/>
</dbReference>
<protein>
    <submittedName>
        <fullName evidence="6">FAD-dependent oxidoreductase</fullName>
    </submittedName>
</protein>
<keyword evidence="2" id="KW-0274">FAD</keyword>
<dbReference type="Gene3D" id="3.50.50.60">
    <property type="entry name" value="FAD/NAD(P)-binding domain"/>
    <property type="match status" value="2"/>
</dbReference>
<dbReference type="InterPro" id="IPR050446">
    <property type="entry name" value="FAD-oxidoreductase/Apoptosis"/>
</dbReference>
<reference evidence="6 7" key="1">
    <citation type="submission" date="2020-06" db="EMBL/GenBank/DDBJ databases">
        <title>Taxonomy, biology and ecology of Rhodococcus bacteria occurring in California pistachio and other woody hosts as revealed by genome sequence analyses.</title>
        <authorList>
            <person name="Gai Y."/>
            <person name="Riely B."/>
        </authorList>
    </citation>
    <scope>NUCLEOTIDE SEQUENCE [LARGE SCALE GENOMIC DNA]</scope>
    <source>
        <strain evidence="6 7">BP-284</strain>
    </source>
</reference>
<organism evidence="6 7">
    <name type="scientific">Rhodococcoides kroppenstedtii</name>
    <dbReference type="NCBI Taxonomy" id="293050"/>
    <lineage>
        <taxon>Bacteria</taxon>
        <taxon>Bacillati</taxon>
        <taxon>Actinomycetota</taxon>
        <taxon>Actinomycetes</taxon>
        <taxon>Mycobacteriales</taxon>
        <taxon>Nocardiaceae</taxon>
        <taxon>Rhodococcoides</taxon>
    </lineage>
</organism>
<keyword evidence="7" id="KW-1185">Reference proteome</keyword>
<dbReference type="EMBL" id="JABUKG010000003">
    <property type="protein sequence ID" value="MBY6320058.1"/>
    <property type="molecule type" value="Genomic_DNA"/>
</dbReference>
<evidence type="ECO:0000256" key="2">
    <source>
        <dbReference type="ARBA" id="ARBA00022827"/>
    </source>
</evidence>
<evidence type="ECO:0000256" key="3">
    <source>
        <dbReference type="ARBA" id="ARBA00023002"/>
    </source>
</evidence>
<dbReference type="SUPFAM" id="SSF55424">
    <property type="entry name" value="FAD/NAD-linked reductases, dimerisation (C-terminal) domain"/>
    <property type="match status" value="1"/>
</dbReference>
<dbReference type="InterPro" id="IPR016156">
    <property type="entry name" value="FAD/NAD-linked_Rdtase_dimer_sf"/>
</dbReference>
<dbReference type="PRINTS" id="PR00368">
    <property type="entry name" value="FADPNR"/>
</dbReference>
<dbReference type="Pfam" id="PF07992">
    <property type="entry name" value="Pyr_redox_2"/>
    <property type="match status" value="1"/>
</dbReference>
<feature type="domain" description="FAD/NAD(P)-binding" evidence="5">
    <location>
        <begin position="89"/>
        <end position="381"/>
    </location>
</feature>
<comment type="caution">
    <text evidence="6">The sequence shown here is derived from an EMBL/GenBank/DDBJ whole genome shotgun (WGS) entry which is preliminary data.</text>
</comment>
<dbReference type="InterPro" id="IPR023753">
    <property type="entry name" value="FAD/NAD-binding_dom"/>
</dbReference>
<evidence type="ECO:0000259" key="5">
    <source>
        <dbReference type="Pfam" id="PF07992"/>
    </source>
</evidence>
<keyword evidence="1" id="KW-0285">Flavoprotein</keyword>
<dbReference type="Proteomes" id="UP001520140">
    <property type="component" value="Unassembled WGS sequence"/>
</dbReference>
<feature type="region of interest" description="Disordered" evidence="4">
    <location>
        <begin position="25"/>
        <end position="47"/>
    </location>
</feature>